<dbReference type="RefSeq" id="XP_045952202.1">
    <property type="nucleotide sequence ID" value="XM_046098802.1"/>
</dbReference>
<gene>
    <name evidence="4" type="ORF">BKA67DRAFT_526993</name>
</gene>
<dbReference type="SUPFAM" id="SSF50129">
    <property type="entry name" value="GroES-like"/>
    <property type="match status" value="1"/>
</dbReference>
<dbReference type="InterPro" id="IPR020843">
    <property type="entry name" value="ER"/>
</dbReference>
<dbReference type="Gene3D" id="3.90.180.10">
    <property type="entry name" value="Medium-chain alcohol dehydrogenases, catalytic domain"/>
    <property type="match status" value="1"/>
</dbReference>
<dbReference type="InterPro" id="IPR013149">
    <property type="entry name" value="ADH-like_C"/>
</dbReference>
<dbReference type="Pfam" id="PF00107">
    <property type="entry name" value="ADH_zinc_N"/>
    <property type="match status" value="1"/>
</dbReference>
<comment type="similarity">
    <text evidence="1">Belongs to the zinc-containing alcohol dehydrogenase family.</text>
</comment>
<dbReference type="GeneID" id="70127694"/>
<dbReference type="SUPFAM" id="SSF51735">
    <property type="entry name" value="NAD(P)-binding Rossmann-fold domains"/>
    <property type="match status" value="1"/>
</dbReference>
<evidence type="ECO:0000256" key="2">
    <source>
        <dbReference type="ARBA" id="ARBA00023002"/>
    </source>
</evidence>
<comment type="caution">
    <text evidence="4">The sequence shown here is derived from an EMBL/GenBank/DDBJ whole genome shotgun (WGS) entry which is preliminary data.</text>
</comment>
<dbReference type="OrthoDB" id="9992527at2759"/>
<dbReference type="PANTHER" id="PTHR45348:SF2">
    <property type="entry name" value="ZINC-TYPE ALCOHOL DEHYDROGENASE-LIKE PROTEIN C2E1P3.01"/>
    <property type="match status" value="1"/>
</dbReference>
<sequence length="329" mass="35253">MSPPTCRAIVIRDGKLVEDTIALPPLEDDKVLVKINAAAFNPTDRLAIDVNAFGNGATGDRIGALIWGGEIAGLGAYSSYCIADEKISYHIPNGISFPAAATLPLAINTAWLALFSSDCLHLSRTCLEATLLVWGGSTAVGSYAIELAKHFGIDVIATCSPANADSVRKLGASQVFDYRDPDITSYIRETHPNITHVFDTVGNATSSATASSCIAASKGKLCTVRPGKANTSHIAKNVEVSDVFVFTAFLKEHSYRNAAFWPANYYQMHPENHTLSAELYSLLPNLLASGIIHPRPVQSLGKLSVESVEKAMDLNRQGKVSNAKLCFDI</sequence>
<dbReference type="AlphaFoldDB" id="A0A9P8RJZ8"/>
<dbReference type="Gene3D" id="3.40.50.720">
    <property type="entry name" value="NAD(P)-binding Rossmann-like Domain"/>
    <property type="match status" value="1"/>
</dbReference>
<organism evidence="4 5">
    <name type="scientific">Truncatella angustata</name>
    <dbReference type="NCBI Taxonomy" id="152316"/>
    <lineage>
        <taxon>Eukaryota</taxon>
        <taxon>Fungi</taxon>
        <taxon>Dikarya</taxon>
        <taxon>Ascomycota</taxon>
        <taxon>Pezizomycotina</taxon>
        <taxon>Sordariomycetes</taxon>
        <taxon>Xylariomycetidae</taxon>
        <taxon>Amphisphaeriales</taxon>
        <taxon>Sporocadaceae</taxon>
        <taxon>Truncatella</taxon>
    </lineage>
</organism>
<dbReference type="CDD" id="cd08249">
    <property type="entry name" value="enoyl_reductase_like"/>
    <property type="match status" value="1"/>
</dbReference>
<dbReference type="InterPro" id="IPR047122">
    <property type="entry name" value="Trans-enoyl_RdTase-like"/>
</dbReference>
<accession>A0A9P8RJZ8</accession>
<name>A0A9P8RJZ8_9PEZI</name>
<dbReference type="EMBL" id="JAGPXC010000011">
    <property type="protein sequence ID" value="KAH6645688.1"/>
    <property type="molecule type" value="Genomic_DNA"/>
</dbReference>
<evidence type="ECO:0000313" key="5">
    <source>
        <dbReference type="Proteomes" id="UP000758603"/>
    </source>
</evidence>
<dbReference type="PANTHER" id="PTHR45348">
    <property type="entry name" value="HYPOTHETICAL OXIDOREDUCTASE (EUROFUNG)"/>
    <property type="match status" value="1"/>
</dbReference>
<feature type="domain" description="Enoyl reductase (ER)" evidence="3">
    <location>
        <begin position="14"/>
        <end position="320"/>
    </location>
</feature>
<proteinExistence type="inferred from homology"/>
<dbReference type="SMART" id="SM00829">
    <property type="entry name" value="PKS_ER"/>
    <property type="match status" value="1"/>
</dbReference>
<evidence type="ECO:0000313" key="4">
    <source>
        <dbReference type="EMBL" id="KAH6645688.1"/>
    </source>
</evidence>
<dbReference type="Proteomes" id="UP000758603">
    <property type="component" value="Unassembled WGS sequence"/>
</dbReference>
<evidence type="ECO:0000259" key="3">
    <source>
        <dbReference type="SMART" id="SM00829"/>
    </source>
</evidence>
<dbReference type="InterPro" id="IPR011032">
    <property type="entry name" value="GroES-like_sf"/>
</dbReference>
<evidence type="ECO:0000256" key="1">
    <source>
        <dbReference type="ARBA" id="ARBA00008072"/>
    </source>
</evidence>
<dbReference type="InterPro" id="IPR036291">
    <property type="entry name" value="NAD(P)-bd_dom_sf"/>
</dbReference>
<keyword evidence="5" id="KW-1185">Reference proteome</keyword>
<keyword evidence="2" id="KW-0560">Oxidoreductase</keyword>
<dbReference type="GO" id="GO:0016651">
    <property type="term" value="F:oxidoreductase activity, acting on NAD(P)H"/>
    <property type="evidence" value="ECO:0007669"/>
    <property type="project" value="InterPro"/>
</dbReference>
<protein>
    <recommendedName>
        <fullName evidence="3">Enoyl reductase (ER) domain-containing protein</fullName>
    </recommendedName>
</protein>
<reference evidence="4" key="1">
    <citation type="journal article" date="2021" name="Nat. Commun.">
        <title>Genetic determinants of endophytism in the Arabidopsis root mycobiome.</title>
        <authorList>
            <person name="Mesny F."/>
            <person name="Miyauchi S."/>
            <person name="Thiergart T."/>
            <person name="Pickel B."/>
            <person name="Atanasova L."/>
            <person name="Karlsson M."/>
            <person name="Huettel B."/>
            <person name="Barry K.W."/>
            <person name="Haridas S."/>
            <person name="Chen C."/>
            <person name="Bauer D."/>
            <person name="Andreopoulos W."/>
            <person name="Pangilinan J."/>
            <person name="LaButti K."/>
            <person name="Riley R."/>
            <person name="Lipzen A."/>
            <person name="Clum A."/>
            <person name="Drula E."/>
            <person name="Henrissat B."/>
            <person name="Kohler A."/>
            <person name="Grigoriev I.V."/>
            <person name="Martin F.M."/>
            <person name="Hacquard S."/>
        </authorList>
    </citation>
    <scope>NUCLEOTIDE SEQUENCE</scope>
    <source>
        <strain evidence="4">MPI-SDFR-AT-0073</strain>
    </source>
</reference>